<dbReference type="SUPFAM" id="SSF56281">
    <property type="entry name" value="Metallo-hydrolase/oxidoreductase"/>
    <property type="match status" value="1"/>
</dbReference>
<dbReference type="PANTHER" id="PTHR13754">
    <property type="entry name" value="METALLO-BETA-LACTAMASE SUPERFAMILY PROTEIN"/>
    <property type="match status" value="1"/>
</dbReference>
<dbReference type="AlphaFoldDB" id="A0A8J8MEK0"/>
<dbReference type="GO" id="GO:0016740">
    <property type="term" value="F:transferase activity"/>
    <property type="evidence" value="ECO:0007669"/>
    <property type="project" value="TreeGrafter"/>
</dbReference>
<keyword evidence="1" id="KW-0472">Membrane</keyword>
<dbReference type="Proteomes" id="UP000677305">
    <property type="component" value="Chromosome"/>
</dbReference>
<sequence length="330" mass="37054">MSYKINPLLWPALILSTPVTMPMLFMKNKKFIQNQELAAKYNEKQIKEASKIQLQEVEYAELKVIVEYYAKQGYKGEPGVSYFFTTNKGNLLYDIGFGASTNVFENNLKALDIHSDDIDALAISHFHPDHCGGMKASKGRYIKLPKTMSNKMKEKTCYVPEKGNVISMKSNYIKKPQELSGGIVSTGPLARSLFFYGLTQEQALVINIKDKGLVIFTGCGHPTIEIIIDMVRKISDIPIYAIGGGLHFPVKKGRGNYIGVQAQRIIGTGKKPWESINREDIQRTIKAINECEVKKVFLSPHDTCDYALEVFKEGLKAKTYVLKAGESYSF</sequence>
<dbReference type="InterPro" id="IPR052926">
    <property type="entry name" value="Metallo-beta-lactamase_dom"/>
</dbReference>
<evidence type="ECO:0000256" key="1">
    <source>
        <dbReference type="SAM" id="Phobius"/>
    </source>
</evidence>
<dbReference type="KEGG" id="vgu:HYG85_21515"/>
<dbReference type="PANTHER" id="PTHR13754:SF13">
    <property type="entry name" value="METALLO-BETA-LACTAMASE SUPERFAMILY PROTEIN (AFU_ORTHOLOGUE AFUA_3G07630)"/>
    <property type="match status" value="1"/>
</dbReference>
<dbReference type="InterPro" id="IPR036866">
    <property type="entry name" value="RibonucZ/Hydroxyglut_hydro"/>
</dbReference>
<dbReference type="InterPro" id="IPR001279">
    <property type="entry name" value="Metallo-B-lactamas"/>
</dbReference>
<feature type="domain" description="Metallo-beta-lactamase" evidence="2">
    <location>
        <begin position="77"/>
        <end position="140"/>
    </location>
</feature>
<evidence type="ECO:0000259" key="2">
    <source>
        <dbReference type="Pfam" id="PF00753"/>
    </source>
</evidence>
<dbReference type="InterPro" id="IPR041712">
    <property type="entry name" value="DHPS-like_MBL-fold"/>
</dbReference>
<keyword evidence="4" id="KW-1185">Reference proteome</keyword>
<dbReference type="EMBL" id="CP058561">
    <property type="protein sequence ID" value="QUH31363.1"/>
    <property type="molecule type" value="Genomic_DNA"/>
</dbReference>
<proteinExistence type="predicted"/>
<accession>A0A8J8MEK0</accession>
<keyword evidence="1" id="KW-1133">Transmembrane helix</keyword>
<organism evidence="3 4">
    <name type="scientific">Vallitalea guaymasensis</name>
    <dbReference type="NCBI Taxonomy" id="1185412"/>
    <lineage>
        <taxon>Bacteria</taxon>
        <taxon>Bacillati</taxon>
        <taxon>Bacillota</taxon>
        <taxon>Clostridia</taxon>
        <taxon>Lachnospirales</taxon>
        <taxon>Vallitaleaceae</taxon>
        <taxon>Vallitalea</taxon>
    </lineage>
</organism>
<protein>
    <submittedName>
        <fullName evidence="3">MBL fold metallo-hydrolase</fullName>
    </submittedName>
</protein>
<dbReference type="RefSeq" id="WP_212691410.1">
    <property type="nucleotide sequence ID" value="NZ_CP058561.1"/>
</dbReference>
<keyword evidence="1" id="KW-0812">Transmembrane</keyword>
<dbReference type="Pfam" id="PF00753">
    <property type="entry name" value="Lactamase_B"/>
    <property type="match status" value="1"/>
</dbReference>
<feature type="transmembrane region" description="Helical" evidence="1">
    <location>
        <begin position="7"/>
        <end position="26"/>
    </location>
</feature>
<evidence type="ECO:0000313" key="3">
    <source>
        <dbReference type="EMBL" id="QUH31363.1"/>
    </source>
</evidence>
<evidence type="ECO:0000313" key="4">
    <source>
        <dbReference type="Proteomes" id="UP000677305"/>
    </source>
</evidence>
<reference evidence="3 4" key="1">
    <citation type="submission" date="2020-07" db="EMBL/GenBank/DDBJ databases">
        <title>Vallitalea guaymasensis genome.</title>
        <authorList>
            <person name="Postec A."/>
        </authorList>
    </citation>
    <scope>NUCLEOTIDE SEQUENCE [LARGE SCALE GENOMIC DNA]</scope>
    <source>
        <strain evidence="3 4">Ra1766G1</strain>
    </source>
</reference>
<name>A0A8J8MEK0_9FIRM</name>
<dbReference type="CDD" id="cd07713">
    <property type="entry name" value="DHPS-like_MBL-fold"/>
    <property type="match status" value="1"/>
</dbReference>
<dbReference type="Gene3D" id="3.60.15.10">
    <property type="entry name" value="Ribonuclease Z/Hydroxyacylglutathione hydrolase-like"/>
    <property type="match status" value="1"/>
</dbReference>
<gene>
    <name evidence="3" type="ORF">HYG85_21515</name>
</gene>